<evidence type="ECO:0000313" key="9">
    <source>
        <dbReference type="Proteomes" id="UP000623687"/>
    </source>
</evidence>
<comment type="caution">
    <text evidence="8">The sequence shown here is derived from an EMBL/GenBank/DDBJ whole genome shotgun (WGS) entry which is preliminary data.</text>
</comment>
<comment type="similarity">
    <text evidence="3">Belongs to the MON1/SAND family.</text>
</comment>
<organism evidence="8 9">
    <name type="scientific">Pleurotus ostreatus</name>
    <name type="common">Oyster mushroom</name>
    <name type="synonym">White-rot fungus</name>
    <dbReference type="NCBI Taxonomy" id="5322"/>
    <lineage>
        <taxon>Eukaryota</taxon>
        <taxon>Fungi</taxon>
        <taxon>Dikarya</taxon>
        <taxon>Basidiomycota</taxon>
        <taxon>Agaricomycotina</taxon>
        <taxon>Agaricomycetes</taxon>
        <taxon>Agaricomycetidae</taxon>
        <taxon>Agaricales</taxon>
        <taxon>Pleurotineae</taxon>
        <taxon>Pleurotaceae</taxon>
        <taxon>Pleurotus</taxon>
    </lineage>
</organism>
<feature type="domain" description="FUZ/MON1/HPS1 third Longin" evidence="7">
    <location>
        <begin position="392"/>
        <end position="495"/>
    </location>
</feature>
<protein>
    <recommendedName>
        <fullName evidence="2 3">Vacuolar fusion protein MON1</fullName>
    </recommendedName>
</protein>
<keyword evidence="3" id="KW-0926">Vacuole</keyword>
<dbReference type="GO" id="GO:0016192">
    <property type="term" value="P:vesicle-mediated transport"/>
    <property type="evidence" value="ECO:0007669"/>
    <property type="project" value="InterPro"/>
</dbReference>
<dbReference type="AlphaFoldDB" id="A0A8H6ZYA0"/>
<dbReference type="PRINTS" id="PR01546">
    <property type="entry name" value="YEAST73DUF"/>
</dbReference>
<dbReference type="Pfam" id="PF19038">
    <property type="entry name" value="Fuz_longin_3"/>
    <property type="match status" value="1"/>
</dbReference>
<evidence type="ECO:0000256" key="4">
    <source>
        <dbReference type="SAM" id="MobiDB-lite"/>
    </source>
</evidence>
<evidence type="ECO:0000259" key="5">
    <source>
        <dbReference type="Pfam" id="PF19036"/>
    </source>
</evidence>
<gene>
    <name evidence="8" type="primary">MON1_2</name>
    <name evidence="8" type="ORF">PC9H_007513</name>
</gene>
<proteinExistence type="inferred from homology"/>
<keyword evidence="3" id="KW-0472">Membrane</keyword>
<evidence type="ECO:0000256" key="1">
    <source>
        <dbReference type="ARBA" id="ARBA00004380"/>
    </source>
</evidence>
<evidence type="ECO:0000256" key="3">
    <source>
        <dbReference type="RuleBase" id="RU367048"/>
    </source>
</evidence>
<dbReference type="EMBL" id="JACETU010000005">
    <property type="protein sequence ID" value="KAF7428292.1"/>
    <property type="molecule type" value="Genomic_DNA"/>
</dbReference>
<dbReference type="GeneID" id="59377331"/>
<keyword evidence="9" id="KW-1185">Reference proteome</keyword>
<dbReference type="Proteomes" id="UP000623687">
    <property type="component" value="Unassembled WGS sequence"/>
</dbReference>
<reference evidence="8" key="1">
    <citation type="submission" date="2019-07" db="EMBL/GenBank/DDBJ databases">
        <authorList>
            <person name="Palmer J.M."/>
        </authorList>
    </citation>
    <scope>NUCLEOTIDE SEQUENCE</scope>
    <source>
        <strain evidence="8">PC9</strain>
    </source>
</reference>
<evidence type="ECO:0000259" key="6">
    <source>
        <dbReference type="Pfam" id="PF19037"/>
    </source>
</evidence>
<dbReference type="GO" id="GO:0032585">
    <property type="term" value="C:multivesicular body membrane"/>
    <property type="evidence" value="ECO:0007669"/>
    <property type="project" value="UniProtKB-SubCell"/>
</dbReference>
<evidence type="ECO:0000256" key="2">
    <source>
        <dbReference type="ARBA" id="ARBA00018132"/>
    </source>
</evidence>
<dbReference type="InterPro" id="IPR043972">
    <property type="entry name" value="FUZ/MON1/HPS1_longin_1"/>
</dbReference>
<keyword evidence="3" id="KW-0653">Protein transport</keyword>
<accession>A0A8H6ZYA0</accession>
<dbReference type="Pfam" id="PF19037">
    <property type="entry name" value="Fuz_longin_2"/>
    <property type="match status" value="1"/>
</dbReference>
<dbReference type="InterPro" id="IPR004353">
    <property type="entry name" value="Mon1"/>
</dbReference>
<dbReference type="InterPro" id="IPR043971">
    <property type="entry name" value="FUZ/MON1/HPS1_longin_2"/>
</dbReference>
<feature type="region of interest" description="Disordered" evidence="4">
    <location>
        <begin position="27"/>
        <end position="53"/>
    </location>
</feature>
<dbReference type="VEuPathDB" id="FungiDB:PC9H_007513"/>
<name>A0A8H6ZYA0_PLEOS</name>
<keyword evidence="3" id="KW-0072">Autophagy</keyword>
<comment type="subcellular location">
    <subcellularLocation>
        <location evidence="3">Endosome</location>
        <location evidence="3">Multivesicular body membrane</location>
        <topology evidence="3">Peripheral membrane protein</topology>
    </subcellularLocation>
    <subcellularLocation>
        <location evidence="1 3">Prevacuolar compartment membrane</location>
        <topology evidence="1 3">Peripheral membrane protein</topology>
    </subcellularLocation>
    <subcellularLocation>
        <location evidence="3">Vacuole membrane</location>
        <topology evidence="3">Peripheral membrane protein</topology>
    </subcellularLocation>
</comment>
<sequence>MLDSAASSVLDLDMTEGILLQEAETDADAAEGEEVNVMGSLNTTAGHEDSKQSLRDQLRKTLNRKQSMQDLPSPRTKVKPVMDDIPYEPTQSFGEREYFVLTDAGKPVFVSRSGGEDSLASIIGIMQALVSVFIDDGDKLRCINTKTSRITFLIRSPLYYVCYSNWGEPESVTRSHLEYLHLQIISIVTASHLRKLFERRGNFDLRRLLDGAESFLTSILERLQGDIAMNTSSLFCLKLDPALRKRAADCLIPTNKMKDVLYVFLVANGRVVTLIRPRKHSIHPADIHILLNTIYNPSILHSPASTSCIPICLPKFNPSGFMNAYISFLRKPEGDPTLALVCLNGVGEFDTIKGWCESVSQKLDNEGISDAIISDLQSRKTEYSVAELGIPGLRHFVYKSRGQVQVTIPSFDDPYDSPTEKRRLLTLYQTLHDAIHAKSGQGGMLKLQYIKTEKESVLGWITQPFELYITLSPMLPKSAAVGAANSVVRWVKKEEGRLFLRDAPVF</sequence>
<dbReference type="GO" id="GO:0006623">
    <property type="term" value="P:protein targeting to vacuole"/>
    <property type="evidence" value="ECO:0007669"/>
    <property type="project" value="UniProtKB-UniRule"/>
</dbReference>
<dbReference type="OrthoDB" id="272411at2759"/>
<evidence type="ECO:0000313" key="8">
    <source>
        <dbReference type="EMBL" id="KAF7428292.1"/>
    </source>
</evidence>
<keyword evidence="3" id="KW-0813">Transport</keyword>
<dbReference type="GO" id="GO:0035658">
    <property type="term" value="C:Mon1-Ccz1 complex"/>
    <property type="evidence" value="ECO:0007669"/>
    <property type="project" value="TreeGrafter"/>
</dbReference>
<dbReference type="PANTHER" id="PTHR13027:SF7">
    <property type="entry name" value="VACUOLAR FUSION PROTEIN MON1 HOMOLOG"/>
    <property type="match status" value="1"/>
</dbReference>
<comment type="function">
    <text evidence="3">Required for multiple vacuole delivery pathways including the cytoplasm to vacuole transport (Cvt), autophagy, pexophagy and endocytosis.</text>
</comment>
<dbReference type="PANTHER" id="PTHR13027">
    <property type="entry name" value="SAND PROTEIN-RELATED"/>
    <property type="match status" value="1"/>
</dbReference>
<feature type="domain" description="FUZ/MON1/HPS1 first Longin" evidence="5">
    <location>
        <begin position="97"/>
        <end position="218"/>
    </location>
</feature>
<evidence type="ECO:0000259" key="7">
    <source>
        <dbReference type="Pfam" id="PF19038"/>
    </source>
</evidence>
<dbReference type="Pfam" id="PF19036">
    <property type="entry name" value="Fuz_longin_1"/>
    <property type="match status" value="1"/>
</dbReference>
<feature type="region of interest" description="Disordered" evidence="4">
    <location>
        <begin position="65"/>
        <end position="84"/>
    </location>
</feature>
<dbReference type="GO" id="GO:0006914">
    <property type="term" value="P:autophagy"/>
    <property type="evidence" value="ECO:0007669"/>
    <property type="project" value="UniProtKB-UniRule"/>
</dbReference>
<dbReference type="GO" id="GO:0000329">
    <property type="term" value="C:fungal-type vacuole membrane"/>
    <property type="evidence" value="ECO:0007669"/>
    <property type="project" value="TreeGrafter"/>
</dbReference>
<keyword evidence="3" id="KW-0967">Endosome</keyword>
<dbReference type="RefSeq" id="XP_036630664.1">
    <property type="nucleotide sequence ID" value="XM_036777044.1"/>
</dbReference>
<feature type="domain" description="FUZ/MON1/HPS1 second Longin" evidence="6">
    <location>
        <begin position="258"/>
        <end position="343"/>
    </location>
</feature>
<dbReference type="InterPro" id="IPR043970">
    <property type="entry name" value="FUZ/MON1/HPS1_longin_3"/>
</dbReference>